<evidence type="ECO:0000256" key="2">
    <source>
        <dbReference type="SAM" id="Phobius"/>
    </source>
</evidence>
<evidence type="ECO:0000313" key="5">
    <source>
        <dbReference type="Proteomes" id="UP000194265"/>
    </source>
</evidence>
<feature type="domain" description="Mce/MlaD" evidence="3">
    <location>
        <begin position="38"/>
        <end position="115"/>
    </location>
</feature>
<dbReference type="PANTHER" id="PTHR36698:SF2">
    <property type="entry name" value="MCE_MLAD DOMAIN-CONTAINING PROTEIN"/>
    <property type="match status" value="1"/>
</dbReference>
<dbReference type="InterPro" id="IPR003399">
    <property type="entry name" value="Mce/MlaD"/>
</dbReference>
<dbReference type="STRING" id="1660074.CVIC8964_0447"/>
<dbReference type="PANTHER" id="PTHR36698">
    <property type="entry name" value="BLL5892 PROTEIN"/>
    <property type="match status" value="1"/>
</dbReference>
<feature type="coiled-coil region" evidence="1">
    <location>
        <begin position="252"/>
        <end position="279"/>
    </location>
</feature>
<name>A0A1X9T072_9BACT</name>
<evidence type="ECO:0000259" key="3">
    <source>
        <dbReference type="Pfam" id="PF02470"/>
    </source>
</evidence>
<reference evidence="4 5" key="1">
    <citation type="journal article" date="2017" name="Genome Biol. Evol.">
        <title>Comparative Genomic Analysis Identifies a Campylobacter Clade Deficient in Selenium Metabolism.</title>
        <authorList>
            <person name="Miller W.G."/>
            <person name="Yee E."/>
            <person name="Lopes B.S."/>
            <person name="Chapman M.H."/>
            <person name="Huynh S."/>
            <person name="Bono J.L."/>
            <person name="Parker C.T."/>
            <person name="Strachan N.J.C."/>
            <person name="Forbes K.J."/>
        </authorList>
    </citation>
    <scope>NUCLEOTIDE SEQUENCE [LARGE SCALE GENOMIC DNA]</scope>
    <source>
        <strain evidence="4 5">RM8964</strain>
    </source>
</reference>
<dbReference type="AlphaFoldDB" id="A0A1X9T072"/>
<dbReference type="Pfam" id="PF02470">
    <property type="entry name" value="MlaD"/>
    <property type="match status" value="1"/>
</dbReference>
<sequence length="290" mass="32467">MENKNSYFIAGLFFCLVVGFIGLFLLFMQGYNSKDKRDYYILTKELPNGVKKDTEVRFIGVPIGHVKDIYFSDPSSATIEICLSVDANLPIKVDSQAIVERSGISGIAHINITKGSDSARIFNKNERAQISLGEGLLDKIGSRTANLAVSLDKIANKIDLVLKDENLDKLLNSIDRLNAFMNTIASDDNLIKINEFISNSHSITQDIKSANLAQVIANLDKTINDIDVAWNNIDKRIQDGQIDFKSMLSPTLNSAQQSIDNLNDLLLQIKNNLNNLEDNPYEFFFKNREN</sequence>
<gene>
    <name evidence="4" type="ORF">CVIC8964_0447</name>
</gene>
<feature type="transmembrane region" description="Helical" evidence="2">
    <location>
        <begin position="6"/>
        <end position="27"/>
    </location>
</feature>
<keyword evidence="2" id="KW-0472">Membrane</keyword>
<proteinExistence type="predicted"/>
<keyword evidence="2" id="KW-1133">Transmembrane helix</keyword>
<keyword evidence="2" id="KW-0812">Transmembrane</keyword>
<organism evidence="4 5">
    <name type="scientific">Campylobacter vicugnae</name>
    <dbReference type="NCBI Taxonomy" id="1660076"/>
    <lineage>
        <taxon>Bacteria</taxon>
        <taxon>Pseudomonadati</taxon>
        <taxon>Campylobacterota</taxon>
        <taxon>Epsilonproteobacteria</taxon>
        <taxon>Campylobacterales</taxon>
        <taxon>Campylobacteraceae</taxon>
        <taxon>Campylobacter</taxon>
    </lineage>
</organism>
<keyword evidence="1" id="KW-0175">Coiled coil</keyword>
<evidence type="ECO:0000313" key="4">
    <source>
        <dbReference type="EMBL" id="ARR01873.1"/>
    </source>
</evidence>
<accession>A0A1X9T072</accession>
<dbReference type="RefSeq" id="WP_086256478.1">
    <property type="nucleotide sequence ID" value="NZ_CP018791.1"/>
</dbReference>
<dbReference type="Proteomes" id="UP000194265">
    <property type="component" value="Chromosome"/>
</dbReference>
<dbReference type="OrthoDB" id="5372112at2"/>
<protein>
    <submittedName>
        <fullName evidence="4">Lipid asymmetry ABC transporter MlaABCDEF, periplasmic component MlaD</fullName>
    </submittedName>
</protein>
<evidence type="ECO:0000256" key="1">
    <source>
        <dbReference type="SAM" id="Coils"/>
    </source>
</evidence>
<dbReference type="EMBL" id="CP018791">
    <property type="protein sequence ID" value="ARR01873.1"/>
    <property type="molecule type" value="Genomic_DNA"/>
</dbReference>